<dbReference type="EMBL" id="BNAW01000008">
    <property type="protein sequence ID" value="GHG08685.1"/>
    <property type="molecule type" value="Genomic_DNA"/>
</dbReference>
<dbReference type="GO" id="GO:0016853">
    <property type="term" value="F:isomerase activity"/>
    <property type="evidence" value="ECO:0007669"/>
    <property type="project" value="UniProtKB-KW"/>
</dbReference>
<keyword evidence="3" id="KW-1185">Reference proteome</keyword>
<dbReference type="PANTHER" id="PTHR12110:SF41">
    <property type="entry name" value="INOSOSE DEHYDRATASE"/>
    <property type="match status" value="1"/>
</dbReference>
<name>A0ABQ3KCL3_9PSEU</name>
<evidence type="ECO:0000313" key="3">
    <source>
        <dbReference type="Proteomes" id="UP000649955"/>
    </source>
</evidence>
<dbReference type="Proteomes" id="UP000649955">
    <property type="component" value="Unassembled WGS sequence"/>
</dbReference>
<sequence>MADGRQGELEEPVMSVPSVQLYSVRDAFAADPADTLRRLAAIGFTQVEPYGVLENAEALRAGLPANGLTAPTAHAQLLGADQPAVFAAAAELGIGLVIDPFVPAERWQDPADIAATADGLNAAAKTAAEHGVAVGSHNHWWELESRIDDRSAFEVFAEQLDPAVVLEVDTYWATAGGEDAPALLRRLGDRVRAIHVKDGGLATDATGQVPAGQGRVPVAEVLAAAPDALRVVEFDAFDGDLFEALAASHAFLTGAGR</sequence>
<accession>A0ABQ3KCL3</accession>
<protein>
    <submittedName>
        <fullName evidence="2">Xylose isomerase</fullName>
    </submittedName>
</protein>
<feature type="domain" description="Xylose isomerase-like TIM barrel" evidence="1">
    <location>
        <begin position="86"/>
        <end position="224"/>
    </location>
</feature>
<dbReference type="PANTHER" id="PTHR12110">
    <property type="entry name" value="HYDROXYPYRUVATE ISOMERASE"/>
    <property type="match status" value="1"/>
</dbReference>
<reference evidence="3" key="1">
    <citation type="journal article" date="2019" name="Int. J. Syst. Evol. Microbiol.">
        <title>The Global Catalogue of Microorganisms (GCM) 10K type strain sequencing project: providing services to taxonomists for standard genome sequencing and annotation.</title>
        <authorList>
            <consortium name="The Broad Institute Genomics Platform"/>
            <consortium name="The Broad Institute Genome Sequencing Center for Infectious Disease"/>
            <person name="Wu L."/>
            <person name="Ma J."/>
        </authorList>
    </citation>
    <scope>NUCLEOTIDE SEQUENCE [LARGE SCALE GENOMIC DNA]</scope>
    <source>
        <strain evidence="3">CGMCC 4.7680</strain>
    </source>
</reference>
<gene>
    <name evidence="2" type="ORF">GCM10017567_26730</name>
</gene>
<dbReference type="Pfam" id="PF01261">
    <property type="entry name" value="AP_endonuc_2"/>
    <property type="match status" value="1"/>
</dbReference>
<dbReference type="InterPro" id="IPR036237">
    <property type="entry name" value="Xyl_isomerase-like_sf"/>
</dbReference>
<evidence type="ECO:0000313" key="2">
    <source>
        <dbReference type="EMBL" id="GHG08685.1"/>
    </source>
</evidence>
<evidence type="ECO:0000259" key="1">
    <source>
        <dbReference type="Pfam" id="PF01261"/>
    </source>
</evidence>
<keyword evidence="2" id="KW-0413">Isomerase</keyword>
<dbReference type="InterPro" id="IPR050312">
    <property type="entry name" value="IolE/XylAMocC-like"/>
</dbReference>
<comment type="caution">
    <text evidence="2">The sequence shown here is derived from an EMBL/GenBank/DDBJ whole genome shotgun (WGS) entry which is preliminary data.</text>
</comment>
<organism evidence="2 3">
    <name type="scientific">Amycolatopsis bullii</name>
    <dbReference type="NCBI Taxonomy" id="941987"/>
    <lineage>
        <taxon>Bacteria</taxon>
        <taxon>Bacillati</taxon>
        <taxon>Actinomycetota</taxon>
        <taxon>Actinomycetes</taxon>
        <taxon>Pseudonocardiales</taxon>
        <taxon>Pseudonocardiaceae</taxon>
        <taxon>Amycolatopsis</taxon>
    </lineage>
</organism>
<dbReference type="SUPFAM" id="SSF51658">
    <property type="entry name" value="Xylose isomerase-like"/>
    <property type="match status" value="1"/>
</dbReference>
<dbReference type="Gene3D" id="3.20.20.150">
    <property type="entry name" value="Divalent-metal-dependent TIM barrel enzymes"/>
    <property type="match status" value="1"/>
</dbReference>
<proteinExistence type="predicted"/>
<dbReference type="InterPro" id="IPR013022">
    <property type="entry name" value="Xyl_isomerase-like_TIM-brl"/>
</dbReference>